<name>A0A4Y2R0J3_ARAVE</name>
<protein>
    <submittedName>
        <fullName evidence="1">Uncharacterized protein</fullName>
    </submittedName>
</protein>
<sequence length="163" mass="18409">MTRTIPELHPLAKVPHHTILKAFDPGGFNAHQTRLIGGYSVESGFEPGILPPRGSNFFMTHQPDGRKVNIHSILKCIPWKGTMKSNPGGVCQTVVDSNSAFIPKIDSLGIRKLISRRRFSVSSLYLLSHSRHVKRSLRNRLFCCTVVFCRCLLQQLDLSEMRR</sequence>
<gene>
    <name evidence="1" type="ORF">AVEN_202029_1</name>
</gene>
<evidence type="ECO:0000313" key="2">
    <source>
        <dbReference type="Proteomes" id="UP000499080"/>
    </source>
</evidence>
<evidence type="ECO:0000313" key="1">
    <source>
        <dbReference type="EMBL" id="GBN69132.1"/>
    </source>
</evidence>
<proteinExistence type="predicted"/>
<comment type="caution">
    <text evidence="1">The sequence shown here is derived from an EMBL/GenBank/DDBJ whole genome shotgun (WGS) entry which is preliminary data.</text>
</comment>
<dbReference type="EMBL" id="BGPR01015413">
    <property type="protein sequence ID" value="GBN69132.1"/>
    <property type="molecule type" value="Genomic_DNA"/>
</dbReference>
<reference evidence="1 2" key="1">
    <citation type="journal article" date="2019" name="Sci. Rep.">
        <title>Orb-weaving spider Araneus ventricosus genome elucidates the spidroin gene catalogue.</title>
        <authorList>
            <person name="Kono N."/>
            <person name="Nakamura H."/>
            <person name="Ohtoshi R."/>
            <person name="Moran D.A.P."/>
            <person name="Shinohara A."/>
            <person name="Yoshida Y."/>
            <person name="Fujiwara M."/>
            <person name="Mori M."/>
            <person name="Tomita M."/>
            <person name="Arakawa K."/>
        </authorList>
    </citation>
    <scope>NUCLEOTIDE SEQUENCE [LARGE SCALE GENOMIC DNA]</scope>
</reference>
<keyword evidence="2" id="KW-1185">Reference proteome</keyword>
<dbReference type="AlphaFoldDB" id="A0A4Y2R0J3"/>
<dbReference type="Proteomes" id="UP000499080">
    <property type="component" value="Unassembled WGS sequence"/>
</dbReference>
<accession>A0A4Y2R0J3</accession>
<organism evidence="1 2">
    <name type="scientific">Araneus ventricosus</name>
    <name type="common">Orbweaver spider</name>
    <name type="synonym">Epeira ventricosa</name>
    <dbReference type="NCBI Taxonomy" id="182803"/>
    <lineage>
        <taxon>Eukaryota</taxon>
        <taxon>Metazoa</taxon>
        <taxon>Ecdysozoa</taxon>
        <taxon>Arthropoda</taxon>
        <taxon>Chelicerata</taxon>
        <taxon>Arachnida</taxon>
        <taxon>Araneae</taxon>
        <taxon>Araneomorphae</taxon>
        <taxon>Entelegynae</taxon>
        <taxon>Araneoidea</taxon>
        <taxon>Araneidae</taxon>
        <taxon>Araneus</taxon>
    </lineage>
</organism>